<dbReference type="AlphaFoldDB" id="A0A9D4C9H9"/>
<reference evidence="1" key="2">
    <citation type="submission" date="2020-11" db="EMBL/GenBank/DDBJ databases">
        <authorList>
            <person name="McCartney M.A."/>
            <person name="Auch B."/>
            <person name="Kono T."/>
            <person name="Mallez S."/>
            <person name="Becker A."/>
            <person name="Gohl D.M."/>
            <person name="Silverstein K.A.T."/>
            <person name="Koren S."/>
            <person name="Bechman K.B."/>
            <person name="Herman A."/>
            <person name="Abrahante J.E."/>
            <person name="Garbe J."/>
        </authorList>
    </citation>
    <scope>NUCLEOTIDE SEQUENCE</scope>
    <source>
        <strain evidence="1">Duluth1</strain>
        <tissue evidence="1">Whole animal</tissue>
    </source>
</reference>
<dbReference type="EMBL" id="JAIWYP010000013">
    <property type="protein sequence ID" value="KAH3720011.1"/>
    <property type="molecule type" value="Genomic_DNA"/>
</dbReference>
<protein>
    <submittedName>
        <fullName evidence="1">Uncharacterized protein</fullName>
    </submittedName>
</protein>
<reference evidence="1" key="1">
    <citation type="journal article" date="2019" name="bioRxiv">
        <title>The Genome of the Zebra Mussel, Dreissena polymorpha: A Resource for Invasive Species Research.</title>
        <authorList>
            <person name="McCartney M.A."/>
            <person name="Auch B."/>
            <person name="Kono T."/>
            <person name="Mallez S."/>
            <person name="Zhang Y."/>
            <person name="Obille A."/>
            <person name="Becker A."/>
            <person name="Abrahante J.E."/>
            <person name="Garbe J."/>
            <person name="Badalamenti J.P."/>
            <person name="Herman A."/>
            <person name="Mangelson H."/>
            <person name="Liachko I."/>
            <person name="Sullivan S."/>
            <person name="Sone E.D."/>
            <person name="Koren S."/>
            <person name="Silverstein K.A.T."/>
            <person name="Beckman K.B."/>
            <person name="Gohl D.M."/>
        </authorList>
    </citation>
    <scope>NUCLEOTIDE SEQUENCE</scope>
    <source>
        <strain evidence="1">Duluth1</strain>
        <tissue evidence="1">Whole animal</tissue>
    </source>
</reference>
<evidence type="ECO:0000313" key="2">
    <source>
        <dbReference type="Proteomes" id="UP000828390"/>
    </source>
</evidence>
<name>A0A9D4C9H9_DREPO</name>
<proteinExistence type="predicted"/>
<comment type="caution">
    <text evidence="1">The sequence shown here is derived from an EMBL/GenBank/DDBJ whole genome shotgun (WGS) entry which is preliminary data.</text>
</comment>
<dbReference type="Proteomes" id="UP000828390">
    <property type="component" value="Unassembled WGS sequence"/>
</dbReference>
<organism evidence="1 2">
    <name type="scientific">Dreissena polymorpha</name>
    <name type="common">Zebra mussel</name>
    <name type="synonym">Mytilus polymorpha</name>
    <dbReference type="NCBI Taxonomy" id="45954"/>
    <lineage>
        <taxon>Eukaryota</taxon>
        <taxon>Metazoa</taxon>
        <taxon>Spiralia</taxon>
        <taxon>Lophotrochozoa</taxon>
        <taxon>Mollusca</taxon>
        <taxon>Bivalvia</taxon>
        <taxon>Autobranchia</taxon>
        <taxon>Heteroconchia</taxon>
        <taxon>Euheterodonta</taxon>
        <taxon>Imparidentia</taxon>
        <taxon>Neoheterodontei</taxon>
        <taxon>Myida</taxon>
        <taxon>Dreissenoidea</taxon>
        <taxon>Dreissenidae</taxon>
        <taxon>Dreissena</taxon>
    </lineage>
</organism>
<accession>A0A9D4C9H9</accession>
<sequence>MVESIISGVVDCLTKELTSWKVKTKHSVMRIACCVIVWWRLKTCWIPVDDTADAIACAYLAYLKEMKLVRVRIL</sequence>
<evidence type="ECO:0000313" key="1">
    <source>
        <dbReference type="EMBL" id="KAH3720011.1"/>
    </source>
</evidence>
<keyword evidence="2" id="KW-1185">Reference proteome</keyword>
<gene>
    <name evidence="1" type="ORF">DPMN_062901</name>
</gene>